<evidence type="ECO:0000313" key="14">
    <source>
        <dbReference type="EMBL" id="XCC61282.1"/>
    </source>
</evidence>
<evidence type="ECO:0000256" key="10">
    <source>
        <dbReference type="ARBA" id="ARBA00035861"/>
    </source>
</evidence>
<keyword evidence="7" id="KW-0378">Hydrolase</keyword>
<evidence type="ECO:0000256" key="5">
    <source>
        <dbReference type="ARBA" id="ARBA00022723"/>
    </source>
</evidence>
<comment type="cofactor">
    <cofactor evidence="1">
        <name>Mg(2+)</name>
        <dbReference type="ChEBI" id="CHEBI:18420"/>
    </cofactor>
</comment>
<dbReference type="EMBL" id="CP117826">
    <property type="protein sequence ID" value="XCC61282.1"/>
    <property type="molecule type" value="Genomic_DNA"/>
</dbReference>
<organism evidence="14">
    <name type="scientific">Christensenella massiliensis</name>
    <dbReference type="NCBI Taxonomy" id="1805714"/>
    <lineage>
        <taxon>Bacteria</taxon>
        <taxon>Bacillati</taxon>
        <taxon>Bacillota</taxon>
        <taxon>Clostridia</taxon>
        <taxon>Christensenellales</taxon>
        <taxon>Christensenellaceae</taxon>
        <taxon>Christensenella</taxon>
    </lineage>
</organism>
<dbReference type="Gene3D" id="3.90.79.10">
    <property type="entry name" value="Nucleoside Triphosphate Pyrophosphohydrolase"/>
    <property type="match status" value="1"/>
</dbReference>
<name>A0AAU8A639_9FIRM</name>
<dbReference type="CDD" id="cd03425">
    <property type="entry name" value="NUDIX_MutT_NudA_like"/>
    <property type="match status" value="1"/>
</dbReference>
<evidence type="ECO:0000256" key="7">
    <source>
        <dbReference type="ARBA" id="ARBA00022801"/>
    </source>
</evidence>
<proteinExistence type="inferred from homology"/>
<dbReference type="InterPro" id="IPR047127">
    <property type="entry name" value="MutT-like"/>
</dbReference>
<evidence type="ECO:0000256" key="11">
    <source>
        <dbReference type="ARBA" id="ARBA00038905"/>
    </source>
</evidence>
<dbReference type="PANTHER" id="PTHR47707:SF1">
    <property type="entry name" value="NUDIX HYDROLASE FAMILY PROTEIN"/>
    <property type="match status" value="1"/>
</dbReference>
<evidence type="ECO:0000256" key="3">
    <source>
        <dbReference type="ARBA" id="ARBA00022457"/>
    </source>
</evidence>
<evidence type="ECO:0000256" key="6">
    <source>
        <dbReference type="ARBA" id="ARBA00022763"/>
    </source>
</evidence>
<dbReference type="GO" id="GO:0006281">
    <property type="term" value="P:DNA repair"/>
    <property type="evidence" value="ECO:0007669"/>
    <property type="project" value="UniProtKB-KW"/>
</dbReference>
<reference evidence="14" key="1">
    <citation type="submission" date="2023-02" db="EMBL/GenBank/DDBJ databases">
        <title>Gut commensal Christensenella minuta modulates host metabolism via a new class of secondary bile acids.</title>
        <authorList>
            <person name="Liu C."/>
        </authorList>
    </citation>
    <scope>NUCLEOTIDE SEQUENCE</scope>
    <source>
        <strain evidence="14">CA70</strain>
    </source>
</reference>
<dbReference type="Pfam" id="PF14815">
    <property type="entry name" value="NUDIX_4"/>
    <property type="match status" value="1"/>
</dbReference>
<evidence type="ECO:0000256" key="9">
    <source>
        <dbReference type="ARBA" id="ARBA00023204"/>
    </source>
</evidence>
<dbReference type="InterPro" id="IPR020476">
    <property type="entry name" value="Nudix_hydrolase"/>
</dbReference>
<keyword evidence="9" id="KW-0234">DNA repair</keyword>
<evidence type="ECO:0000256" key="1">
    <source>
        <dbReference type="ARBA" id="ARBA00001946"/>
    </source>
</evidence>
<protein>
    <recommendedName>
        <fullName evidence="11">8-oxo-dGTP diphosphatase</fullName>
        <ecNumber evidence="11">3.6.1.55</ecNumber>
    </recommendedName>
</protein>
<dbReference type="PROSITE" id="PS51462">
    <property type="entry name" value="NUDIX"/>
    <property type="match status" value="1"/>
</dbReference>
<comment type="catalytic activity">
    <reaction evidence="10">
        <text>8-oxo-dGTP + H2O = 8-oxo-dGMP + diphosphate + H(+)</text>
        <dbReference type="Rhea" id="RHEA:31575"/>
        <dbReference type="ChEBI" id="CHEBI:15377"/>
        <dbReference type="ChEBI" id="CHEBI:15378"/>
        <dbReference type="ChEBI" id="CHEBI:33019"/>
        <dbReference type="ChEBI" id="CHEBI:63224"/>
        <dbReference type="ChEBI" id="CHEBI:77896"/>
        <dbReference type="EC" id="3.6.1.55"/>
    </reaction>
</comment>
<sequence>MEDKQVIKVVAGVLERNGKILVCRRRNQDGSPGKWEFPGGKQEPGETEEECLVRELREELCLAVRPGEEIGRVRHDYKEFSVEVVFRHAAAENGNMELMVHAEAVWAEKKSLPDYDFLEADIEFVKRLAEGAL</sequence>
<keyword evidence="6" id="KW-0227">DNA damage</keyword>
<evidence type="ECO:0000256" key="8">
    <source>
        <dbReference type="ARBA" id="ARBA00022842"/>
    </source>
</evidence>
<feature type="region of interest" description="Disordered" evidence="12">
    <location>
        <begin position="27"/>
        <end position="46"/>
    </location>
</feature>
<dbReference type="GO" id="GO:0046872">
    <property type="term" value="F:metal ion binding"/>
    <property type="evidence" value="ECO:0007669"/>
    <property type="project" value="UniProtKB-KW"/>
</dbReference>
<feature type="domain" description="Nudix hydrolase" evidence="13">
    <location>
        <begin position="5"/>
        <end position="130"/>
    </location>
</feature>
<dbReference type="GO" id="GO:0006260">
    <property type="term" value="P:DNA replication"/>
    <property type="evidence" value="ECO:0007669"/>
    <property type="project" value="UniProtKB-KW"/>
</dbReference>
<dbReference type="GO" id="GO:0035539">
    <property type="term" value="F:8-oxo-7,8-dihydrodeoxyguanosine triphosphate pyrophosphatase activity"/>
    <property type="evidence" value="ECO:0007669"/>
    <property type="project" value="UniProtKB-EC"/>
</dbReference>
<evidence type="ECO:0000256" key="4">
    <source>
        <dbReference type="ARBA" id="ARBA00022705"/>
    </source>
</evidence>
<comment type="similarity">
    <text evidence="2">Belongs to the Nudix hydrolase family.</text>
</comment>
<keyword evidence="3" id="KW-0515">Mutator protein</keyword>
<dbReference type="InterPro" id="IPR000086">
    <property type="entry name" value="NUDIX_hydrolase_dom"/>
</dbReference>
<evidence type="ECO:0000259" key="13">
    <source>
        <dbReference type="PROSITE" id="PS51462"/>
    </source>
</evidence>
<dbReference type="PRINTS" id="PR00502">
    <property type="entry name" value="NUDIXFAMILY"/>
</dbReference>
<keyword evidence="5" id="KW-0479">Metal-binding</keyword>
<keyword evidence="8" id="KW-0460">Magnesium</keyword>
<dbReference type="InterPro" id="IPR015797">
    <property type="entry name" value="NUDIX_hydrolase-like_dom_sf"/>
</dbReference>
<dbReference type="SUPFAM" id="SSF55811">
    <property type="entry name" value="Nudix"/>
    <property type="match status" value="1"/>
</dbReference>
<keyword evidence="4" id="KW-0235">DNA replication</keyword>
<dbReference type="RefSeq" id="WP_353422824.1">
    <property type="nucleotide sequence ID" value="NZ_CP117826.1"/>
</dbReference>
<accession>A0AAU8A639</accession>
<gene>
    <name evidence="14" type="ORF">PUP29_06995</name>
</gene>
<dbReference type="GO" id="GO:0044715">
    <property type="term" value="F:8-oxo-dGDP phosphatase activity"/>
    <property type="evidence" value="ECO:0007669"/>
    <property type="project" value="TreeGrafter"/>
</dbReference>
<dbReference type="GO" id="GO:0008413">
    <property type="term" value="F:8-oxo-7,8-dihydroguanosine triphosphate pyrophosphatase activity"/>
    <property type="evidence" value="ECO:0007669"/>
    <property type="project" value="TreeGrafter"/>
</dbReference>
<evidence type="ECO:0000256" key="2">
    <source>
        <dbReference type="ARBA" id="ARBA00005582"/>
    </source>
</evidence>
<dbReference type="AlphaFoldDB" id="A0AAU8A639"/>
<dbReference type="EC" id="3.6.1.55" evidence="11"/>
<evidence type="ECO:0000256" key="12">
    <source>
        <dbReference type="SAM" id="MobiDB-lite"/>
    </source>
</evidence>
<dbReference type="PANTHER" id="PTHR47707">
    <property type="entry name" value="8-OXO-DGTP DIPHOSPHATASE"/>
    <property type="match status" value="1"/>
</dbReference>
<dbReference type="GO" id="GO:0044716">
    <property type="term" value="F:8-oxo-GDP phosphatase activity"/>
    <property type="evidence" value="ECO:0007669"/>
    <property type="project" value="TreeGrafter"/>
</dbReference>
<dbReference type="InterPro" id="IPR029119">
    <property type="entry name" value="MutY_C"/>
</dbReference>